<dbReference type="PROSITE" id="PS00296">
    <property type="entry name" value="CHAPERONINS_CPN60"/>
    <property type="match status" value="1"/>
</dbReference>
<comment type="function">
    <text evidence="7 9">Together with its co-chaperonin GroES, plays an essential role in assisting protein folding. The GroEL-GroES system forms a nano-cage that allows encapsulation of the non-native substrate proteins and provides a physical environment optimized to promote and accelerate protein folding.</text>
</comment>
<dbReference type="GO" id="GO:0005524">
    <property type="term" value="F:ATP binding"/>
    <property type="evidence" value="ECO:0007669"/>
    <property type="project" value="UniProtKB-UniRule"/>
</dbReference>
<dbReference type="SUPFAM" id="SSF54849">
    <property type="entry name" value="GroEL-intermediate domain like"/>
    <property type="match status" value="1"/>
</dbReference>
<keyword evidence="4 7" id="KW-0067">ATP-binding</keyword>
<evidence type="ECO:0000256" key="5">
    <source>
        <dbReference type="ARBA" id="ARBA00023186"/>
    </source>
</evidence>
<gene>
    <name evidence="7 10" type="primary">groL</name>
    <name evidence="7" type="synonym">groEL</name>
    <name evidence="10" type="ORF">EAS61_28185</name>
    <name evidence="11" type="ORF">EAS62_28030</name>
</gene>
<feature type="binding site" evidence="7">
    <location>
        <position position="51"/>
    </location>
    <ligand>
        <name>ATP</name>
        <dbReference type="ChEBI" id="CHEBI:30616"/>
    </ligand>
</feature>
<dbReference type="GO" id="GO:0051082">
    <property type="term" value="F:unfolded protein binding"/>
    <property type="evidence" value="ECO:0007669"/>
    <property type="project" value="UniProtKB-UniRule"/>
</dbReference>
<dbReference type="InterPro" id="IPR001844">
    <property type="entry name" value="Cpn60/GroEL"/>
</dbReference>
<dbReference type="InterPro" id="IPR002423">
    <property type="entry name" value="Cpn60/GroEL/TCP-1"/>
</dbReference>
<dbReference type="FunFam" id="3.50.7.10:FF:000001">
    <property type="entry name" value="60 kDa chaperonin"/>
    <property type="match status" value="1"/>
</dbReference>
<dbReference type="GO" id="GO:0016853">
    <property type="term" value="F:isomerase activity"/>
    <property type="evidence" value="ECO:0007669"/>
    <property type="project" value="UniProtKB-KW"/>
</dbReference>
<dbReference type="GO" id="GO:0140662">
    <property type="term" value="F:ATP-dependent protein folding chaperone"/>
    <property type="evidence" value="ECO:0007669"/>
    <property type="project" value="InterPro"/>
</dbReference>
<name>A0A4Q0QF16_9BRAD</name>
<dbReference type="Gene3D" id="1.10.560.10">
    <property type="entry name" value="GroEL-like equatorial domain"/>
    <property type="match status" value="1"/>
</dbReference>
<dbReference type="PRINTS" id="PR00298">
    <property type="entry name" value="CHAPERONIN60"/>
</dbReference>
<dbReference type="AlphaFoldDB" id="A0A4Q0QF16"/>
<comment type="subcellular location">
    <subcellularLocation>
        <location evidence="7">Cytoplasm</location>
    </subcellularLocation>
</comment>
<sequence>MVAKDLKFATEARERMLRGIDTLANAVKVTLGPKGRNVVIERSFGAPRITKDGITVAKEIELEDRFENMGAQMVREVASRTSDVAGDGTTTATVLAEAIVKEGAKSVAAGMNPMDLKRGIDLAVDAIVHDLKSHARKVTANEEIAQVATISANGDAEIGKFLADAMKKVGNEGVITVEEAKSLSTELEIVEGMQFDRGYISPYFATNAEKMRVELEDVYLLIHEKKLSVLQTLLPLLEAVAQSGKPLLIVAEDVEGEALATLLVNKLRGGLKVAAVKAPGFGDRRKAMLEDIAILTGGTAISEDIGIKLENVTLDMLGRAKKVVVDKESTTIVDGAGAKKDIEARTTQIKVQIEETTSDYDREKLQERLAKLAGGVAVIRVGGATEVEVKERKDRVDDAHHATRAAVEEGILPGGGVALLRAQKALKGMRTANADQKAGVEIVRRALRMPACQIAENAGEEGSLVVNKVLENDNYNWGFNAATGEYQDMVKAGVIDPAKVVRTALQDASSIAALLITTEALVAEKPKKAETHAPGMPPMDF</sequence>
<evidence type="ECO:0000256" key="2">
    <source>
        <dbReference type="ARBA" id="ARBA00022490"/>
    </source>
</evidence>
<dbReference type="EC" id="5.6.1.7" evidence="7"/>
<comment type="caution">
    <text evidence="10">The sequence shown here is derived from an EMBL/GenBank/DDBJ whole genome shotgun (WGS) entry which is preliminary data.</text>
</comment>
<dbReference type="Proteomes" id="UP000289946">
    <property type="component" value="Unassembled WGS sequence"/>
</dbReference>
<dbReference type="SUPFAM" id="SSF52029">
    <property type="entry name" value="GroEL apical domain-like"/>
    <property type="match status" value="1"/>
</dbReference>
<dbReference type="NCBIfam" id="NF009488">
    <property type="entry name" value="PRK12850.1"/>
    <property type="match status" value="1"/>
</dbReference>
<feature type="binding site" evidence="7">
    <location>
        <begin position="30"/>
        <end position="33"/>
    </location>
    <ligand>
        <name>ATP</name>
        <dbReference type="ChEBI" id="CHEBI:30616"/>
    </ligand>
</feature>
<keyword evidence="2 7" id="KW-0963">Cytoplasm</keyword>
<evidence type="ECO:0000256" key="1">
    <source>
        <dbReference type="ARBA" id="ARBA00006607"/>
    </source>
</evidence>
<evidence type="ECO:0000256" key="4">
    <source>
        <dbReference type="ARBA" id="ARBA00022840"/>
    </source>
</evidence>
<evidence type="ECO:0000256" key="8">
    <source>
        <dbReference type="RuleBase" id="RU000418"/>
    </source>
</evidence>
<dbReference type="InterPro" id="IPR027413">
    <property type="entry name" value="GROEL-like_equatorial_sf"/>
</dbReference>
<evidence type="ECO:0000313" key="11">
    <source>
        <dbReference type="EMBL" id="RXG90368.1"/>
    </source>
</evidence>
<dbReference type="Proteomes" id="UP000290174">
    <property type="component" value="Unassembled WGS sequence"/>
</dbReference>
<organism evidence="10 13">
    <name type="scientific">Bradyrhizobium zhanjiangense</name>
    <dbReference type="NCBI Taxonomy" id="1325107"/>
    <lineage>
        <taxon>Bacteria</taxon>
        <taxon>Pseudomonadati</taxon>
        <taxon>Pseudomonadota</taxon>
        <taxon>Alphaproteobacteria</taxon>
        <taxon>Hyphomicrobiales</taxon>
        <taxon>Nitrobacteraceae</taxon>
        <taxon>Bradyrhizobium</taxon>
    </lineage>
</organism>
<dbReference type="FunFam" id="1.10.560.10:FF:000001">
    <property type="entry name" value="60 kDa chaperonin"/>
    <property type="match status" value="1"/>
</dbReference>
<evidence type="ECO:0000256" key="7">
    <source>
        <dbReference type="HAMAP-Rule" id="MF_00600"/>
    </source>
</evidence>
<feature type="binding site" evidence="7">
    <location>
        <begin position="480"/>
        <end position="482"/>
    </location>
    <ligand>
        <name>ATP</name>
        <dbReference type="ChEBI" id="CHEBI:30616"/>
    </ligand>
</feature>
<feature type="binding site" evidence="7">
    <location>
        <position position="415"/>
    </location>
    <ligand>
        <name>ATP</name>
        <dbReference type="ChEBI" id="CHEBI:30616"/>
    </ligand>
</feature>
<dbReference type="GO" id="GO:0042026">
    <property type="term" value="P:protein refolding"/>
    <property type="evidence" value="ECO:0007669"/>
    <property type="project" value="UniProtKB-UniRule"/>
</dbReference>
<dbReference type="GO" id="GO:0005737">
    <property type="term" value="C:cytoplasm"/>
    <property type="evidence" value="ECO:0007669"/>
    <property type="project" value="UniProtKB-SubCell"/>
</dbReference>
<evidence type="ECO:0000313" key="13">
    <source>
        <dbReference type="Proteomes" id="UP000290174"/>
    </source>
</evidence>
<evidence type="ECO:0000313" key="12">
    <source>
        <dbReference type="Proteomes" id="UP000289946"/>
    </source>
</evidence>
<keyword evidence="5 7" id="KW-0143">Chaperone</keyword>
<feature type="binding site" evidence="7">
    <location>
        <begin position="87"/>
        <end position="91"/>
    </location>
    <ligand>
        <name>ATP</name>
        <dbReference type="ChEBI" id="CHEBI:30616"/>
    </ligand>
</feature>
<dbReference type="NCBIfam" id="NF009487">
    <property type="entry name" value="PRK12849.1"/>
    <property type="match status" value="1"/>
</dbReference>
<keyword evidence="6 7" id="KW-0413">Isomerase</keyword>
<evidence type="ECO:0000256" key="9">
    <source>
        <dbReference type="RuleBase" id="RU000419"/>
    </source>
</evidence>
<accession>A0A4Q0QF16</accession>
<dbReference type="NCBIfam" id="TIGR02348">
    <property type="entry name" value="GroEL"/>
    <property type="match status" value="1"/>
</dbReference>
<dbReference type="PANTHER" id="PTHR45633">
    <property type="entry name" value="60 KDA HEAT SHOCK PROTEIN, MITOCHONDRIAL"/>
    <property type="match status" value="1"/>
</dbReference>
<dbReference type="Pfam" id="PF00118">
    <property type="entry name" value="Cpn60_TCP1"/>
    <property type="match status" value="1"/>
</dbReference>
<dbReference type="EMBL" id="RKMK01000033">
    <property type="protein sequence ID" value="RXG89244.1"/>
    <property type="molecule type" value="Genomic_DNA"/>
</dbReference>
<dbReference type="InterPro" id="IPR027410">
    <property type="entry name" value="TCP-1-like_intermed_sf"/>
</dbReference>
<reference evidence="10 13" key="1">
    <citation type="submission" date="2018-11" db="EMBL/GenBank/DDBJ databases">
        <title>Bradyrhizobium sp. nov., isolated from effective nodules of peanut in China.</title>
        <authorList>
            <person name="Li Y."/>
        </authorList>
    </citation>
    <scope>NUCLEOTIDE SEQUENCE [LARGE SCALE GENOMIC DNA]</scope>
    <source>
        <strain evidence="10 13">CCBAU 51770</strain>
        <strain evidence="11 12">CCBAU 51781</strain>
    </source>
</reference>
<dbReference type="InterPro" id="IPR018370">
    <property type="entry name" value="Chaperonin_Cpn60_CS"/>
</dbReference>
<evidence type="ECO:0000313" key="10">
    <source>
        <dbReference type="EMBL" id="RXG89244.1"/>
    </source>
</evidence>
<evidence type="ECO:0000256" key="3">
    <source>
        <dbReference type="ARBA" id="ARBA00022741"/>
    </source>
</evidence>
<dbReference type="SUPFAM" id="SSF48592">
    <property type="entry name" value="GroEL equatorial domain-like"/>
    <property type="match status" value="1"/>
</dbReference>
<dbReference type="NCBIfam" id="NF000592">
    <property type="entry name" value="PRK00013.1"/>
    <property type="match status" value="1"/>
</dbReference>
<dbReference type="HAMAP" id="MF_00600">
    <property type="entry name" value="CH60"/>
    <property type="match status" value="1"/>
</dbReference>
<dbReference type="EMBL" id="RDRA01000017">
    <property type="protein sequence ID" value="RXG90368.1"/>
    <property type="molecule type" value="Genomic_DNA"/>
</dbReference>
<dbReference type="NCBIfam" id="NF009489">
    <property type="entry name" value="PRK12851.1"/>
    <property type="match status" value="1"/>
</dbReference>
<keyword evidence="3 7" id="KW-0547">Nucleotide-binding</keyword>
<proteinExistence type="inferred from homology"/>
<dbReference type="Gene3D" id="3.30.260.10">
    <property type="entry name" value="TCP-1-like chaperonin intermediate domain"/>
    <property type="match status" value="1"/>
</dbReference>
<comment type="subunit">
    <text evidence="7 9">Forms a cylinder of 14 subunits composed of two heptameric rings stacked back-to-back. Interacts with the co-chaperonin GroES.</text>
</comment>
<feature type="binding site" evidence="7">
    <location>
        <position position="496"/>
    </location>
    <ligand>
        <name>ATP</name>
        <dbReference type="ChEBI" id="CHEBI:30616"/>
    </ligand>
</feature>
<dbReference type="Gene3D" id="3.50.7.10">
    <property type="entry name" value="GroEL"/>
    <property type="match status" value="1"/>
</dbReference>
<dbReference type="RefSeq" id="WP_128931586.1">
    <property type="nucleotide sequence ID" value="NZ_CP022221.1"/>
</dbReference>
<evidence type="ECO:0000256" key="6">
    <source>
        <dbReference type="ARBA" id="ARBA00023235"/>
    </source>
</evidence>
<dbReference type="CDD" id="cd03344">
    <property type="entry name" value="GroEL"/>
    <property type="match status" value="1"/>
</dbReference>
<keyword evidence="12" id="KW-1185">Reference proteome</keyword>
<protein>
    <recommendedName>
        <fullName evidence="7">Chaperonin GroEL</fullName>
        <ecNumber evidence="7">5.6.1.7</ecNumber>
    </recommendedName>
    <alternativeName>
        <fullName evidence="7">60 kDa chaperonin</fullName>
    </alternativeName>
    <alternativeName>
        <fullName evidence="7">Chaperonin-60</fullName>
        <shortName evidence="7">Cpn60</shortName>
    </alternativeName>
</protein>
<comment type="similarity">
    <text evidence="1 7 8">Belongs to the chaperonin (HSP60) family.</text>
</comment>
<dbReference type="InterPro" id="IPR027409">
    <property type="entry name" value="GroEL-like_apical_dom_sf"/>
</dbReference>